<dbReference type="InterPro" id="IPR036390">
    <property type="entry name" value="WH_DNA-bd_sf"/>
</dbReference>
<dbReference type="GO" id="GO:0003677">
    <property type="term" value="F:DNA binding"/>
    <property type="evidence" value="ECO:0007669"/>
    <property type="project" value="UniProtKB-KW"/>
</dbReference>
<organism evidence="6 7">
    <name type="scientific">Endobacter medicaginis</name>
    <dbReference type="NCBI Taxonomy" id="1181271"/>
    <lineage>
        <taxon>Bacteria</taxon>
        <taxon>Pseudomonadati</taxon>
        <taxon>Pseudomonadota</taxon>
        <taxon>Alphaproteobacteria</taxon>
        <taxon>Acetobacterales</taxon>
        <taxon>Acetobacteraceae</taxon>
        <taxon>Endobacter</taxon>
    </lineage>
</organism>
<evidence type="ECO:0000259" key="5">
    <source>
        <dbReference type="PROSITE" id="PS50949"/>
    </source>
</evidence>
<dbReference type="InterPro" id="IPR000524">
    <property type="entry name" value="Tscrpt_reg_HTH_GntR"/>
</dbReference>
<proteinExistence type="predicted"/>
<feature type="non-terminal residue" evidence="6">
    <location>
        <position position="97"/>
    </location>
</feature>
<accession>A0A850P2N5</accession>
<sequence>MLSIGWERIFAGFRDTGEGTRQQRLREALVAAIEDGRLSAGTRLPSSRTLANLLRISRNTVVQALDQLVESGHLTARLRSGLFVAQRDMAEPAETAR</sequence>
<evidence type="ECO:0000256" key="2">
    <source>
        <dbReference type="ARBA" id="ARBA00023015"/>
    </source>
</evidence>
<keyword evidence="1" id="KW-0663">Pyridoxal phosphate</keyword>
<dbReference type="GO" id="GO:0003700">
    <property type="term" value="F:DNA-binding transcription factor activity"/>
    <property type="evidence" value="ECO:0007669"/>
    <property type="project" value="InterPro"/>
</dbReference>
<keyword evidence="2" id="KW-0805">Transcription regulation</keyword>
<keyword evidence="3" id="KW-0238">DNA-binding</keyword>
<dbReference type="CDD" id="cd07377">
    <property type="entry name" value="WHTH_GntR"/>
    <property type="match status" value="1"/>
</dbReference>
<protein>
    <submittedName>
        <fullName evidence="6">GntR family transcriptional regulator</fullName>
    </submittedName>
</protein>
<dbReference type="PRINTS" id="PR00035">
    <property type="entry name" value="HTHGNTR"/>
</dbReference>
<dbReference type="SMART" id="SM00345">
    <property type="entry name" value="HTH_GNTR"/>
    <property type="match status" value="1"/>
</dbReference>
<evidence type="ECO:0000256" key="1">
    <source>
        <dbReference type="ARBA" id="ARBA00022898"/>
    </source>
</evidence>
<dbReference type="RefSeq" id="WP_176627101.1">
    <property type="nucleotide sequence ID" value="NZ_JABXXQ010000765.1"/>
</dbReference>
<evidence type="ECO:0000256" key="4">
    <source>
        <dbReference type="ARBA" id="ARBA00023163"/>
    </source>
</evidence>
<dbReference type="AlphaFoldDB" id="A0A850P2N5"/>
<dbReference type="Proteomes" id="UP000565205">
    <property type="component" value="Unassembled WGS sequence"/>
</dbReference>
<evidence type="ECO:0000256" key="3">
    <source>
        <dbReference type="ARBA" id="ARBA00023125"/>
    </source>
</evidence>
<evidence type="ECO:0000313" key="6">
    <source>
        <dbReference type="EMBL" id="NVN32307.1"/>
    </source>
</evidence>
<dbReference type="Pfam" id="PF00392">
    <property type="entry name" value="GntR"/>
    <property type="match status" value="1"/>
</dbReference>
<dbReference type="PROSITE" id="PS50949">
    <property type="entry name" value="HTH_GNTR"/>
    <property type="match status" value="1"/>
</dbReference>
<dbReference type="InterPro" id="IPR036388">
    <property type="entry name" value="WH-like_DNA-bd_sf"/>
</dbReference>
<gene>
    <name evidence="6" type="ORF">HUK83_18440</name>
</gene>
<dbReference type="PANTHER" id="PTHR46577:SF1">
    <property type="entry name" value="HTH-TYPE TRANSCRIPTIONAL REGULATORY PROTEIN GABR"/>
    <property type="match status" value="1"/>
</dbReference>
<reference evidence="6 7" key="1">
    <citation type="submission" date="2020-06" db="EMBL/GenBank/DDBJ databases">
        <title>Description of novel acetic acid bacteria.</title>
        <authorList>
            <person name="Sombolestani A."/>
        </authorList>
    </citation>
    <scope>NUCLEOTIDE SEQUENCE [LARGE SCALE GENOMIC DNA]</scope>
    <source>
        <strain evidence="6 7">LMG 26838</strain>
    </source>
</reference>
<keyword evidence="4" id="KW-0804">Transcription</keyword>
<comment type="caution">
    <text evidence="6">The sequence shown here is derived from an EMBL/GenBank/DDBJ whole genome shotgun (WGS) entry which is preliminary data.</text>
</comment>
<dbReference type="Gene3D" id="1.10.10.10">
    <property type="entry name" value="Winged helix-like DNA-binding domain superfamily/Winged helix DNA-binding domain"/>
    <property type="match status" value="1"/>
</dbReference>
<dbReference type="EMBL" id="JABXXQ010000765">
    <property type="protein sequence ID" value="NVN32307.1"/>
    <property type="molecule type" value="Genomic_DNA"/>
</dbReference>
<dbReference type="SUPFAM" id="SSF46785">
    <property type="entry name" value="Winged helix' DNA-binding domain"/>
    <property type="match status" value="1"/>
</dbReference>
<evidence type="ECO:0000313" key="7">
    <source>
        <dbReference type="Proteomes" id="UP000565205"/>
    </source>
</evidence>
<dbReference type="PANTHER" id="PTHR46577">
    <property type="entry name" value="HTH-TYPE TRANSCRIPTIONAL REGULATORY PROTEIN GABR"/>
    <property type="match status" value="1"/>
</dbReference>
<name>A0A850P2N5_9PROT</name>
<dbReference type="InterPro" id="IPR051446">
    <property type="entry name" value="HTH_trans_reg/aminotransferase"/>
</dbReference>
<feature type="domain" description="HTH gntR-type" evidence="5">
    <location>
        <begin position="19"/>
        <end position="87"/>
    </location>
</feature>